<keyword evidence="3" id="KW-1185">Reference proteome</keyword>
<keyword evidence="1" id="KW-0812">Transmembrane</keyword>
<reference evidence="3" key="1">
    <citation type="journal article" date="2023" name="Mar. Drugs">
        <title>Gemmata algarum, a Novel Planctomycete Isolated from an Algal Mat, Displays Antimicrobial Activity.</title>
        <authorList>
            <person name="Kumar G."/>
            <person name="Kallscheuer N."/>
            <person name="Kashif M."/>
            <person name="Ahamad S."/>
            <person name="Jagadeeshwari U."/>
            <person name="Pannikurungottu S."/>
            <person name="Haufschild T."/>
            <person name="Kabuu M."/>
            <person name="Sasikala C."/>
            <person name="Jogler C."/>
            <person name="Ramana C."/>
        </authorList>
    </citation>
    <scope>NUCLEOTIDE SEQUENCE [LARGE SCALE GENOMIC DNA]</scope>
    <source>
        <strain evidence="3">JC673</strain>
    </source>
</reference>
<dbReference type="EMBL" id="JAXBLV010000056">
    <property type="protein sequence ID" value="MDY3558784.1"/>
    <property type="molecule type" value="Genomic_DNA"/>
</dbReference>
<comment type="caution">
    <text evidence="2">The sequence shown here is derived from an EMBL/GenBank/DDBJ whole genome shotgun (WGS) entry which is preliminary data.</text>
</comment>
<evidence type="ECO:0000313" key="2">
    <source>
        <dbReference type="EMBL" id="MDY3558784.1"/>
    </source>
</evidence>
<proteinExistence type="predicted"/>
<evidence type="ECO:0000256" key="1">
    <source>
        <dbReference type="SAM" id="Phobius"/>
    </source>
</evidence>
<gene>
    <name evidence="2" type="ORF">R5W23_005941</name>
</gene>
<protein>
    <submittedName>
        <fullName evidence="2">Zinc-ribbon domain-containing protein</fullName>
    </submittedName>
</protein>
<organism evidence="2 3">
    <name type="scientific">Gemmata algarum</name>
    <dbReference type="NCBI Taxonomy" id="2975278"/>
    <lineage>
        <taxon>Bacteria</taxon>
        <taxon>Pseudomonadati</taxon>
        <taxon>Planctomycetota</taxon>
        <taxon>Planctomycetia</taxon>
        <taxon>Gemmatales</taxon>
        <taxon>Gemmataceae</taxon>
        <taxon>Gemmata</taxon>
    </lineage>
</organism>
<name>A0ABU5EUZ3_9BACT</name>
<keyword evidence="1" id="KW-0472">Membrane</keyword>
<dbReference type="RefSeq" id="WP_320685663.1">
    <property type="nucleotide sequence ID" value="NZ_JAXBLV010000056.1"/>
</dbReference>
<evidence type="ECO:0000313" key="3">
    <source>
        <dbReference type="Proteomes" id="UP001272242"/>
    </source>
</evidence>
<feature type="transmembrane region" description="Helical" evidence="1">
    <location>
        <begin position="68"/>
        <end position="88"/>
    </location>
</feature>
<accession>A0ABU5EUZ3</accession>
<sequence length="403" mass="43231">MSIRLSCPSCNHGFALPALPEHRRATCPRCGDVFPIRTYTEVPDEAAQADTSAPAKVVDIRPRWPRQLLIAGAAALLLALVGAAWVVYDIGRGMRNMDDPPGVARPEPETATATATELTALRYLRGNANIVFAIRPEPLLAYAERTKQQPGDVLKRSGLPDGLGGAVEQLGVPLAQIDHLAGGLELGEGDDALRLTLVLVLKQPPADEDTFLSKLKARPVAGKRDRYEAAVGRFGLLLARVSPTVWAFGLDEKDFTAIEAAEPRPAAAAQFRGDDRSGLRGMIRAVPADAAVWVAADDDRDWTQKPALKLFGSAPEVKKWLTAVKDGRGGALSVRLGEQPQVQLRVRAVDDATAGRVRAYFAARAKELPSARSGGEGALAEFDSPFNADTGRLLQRFLADASR</sequence>
<keyword evidence="1" id="KW-1133">Transmembrane helix</keyword>
<dbReference type="Proteomes" id="UP001272242">
    <property type="component" value="Unassembled WGS sequence"/>
</dbReference>